<dbReference type="EMBL" id="CAKJTG010000001">
    <property type="protein sequence ID" value="CAG9606572.1"/>
    <property type="molecule type" value="Genomic_DNA"/>
</dbReference>
<keyword evidence="2" id="KW-1185">Reference proteome</keyword>
<reference evidence="1" key="1">
    <citation type="submission" date="2021-10" db="EMBL/GenBank/DDBJ databases">
        <authorList>
            <person name="Criscuolo A."/>
        </authorList>
    </citation>
    <scope>NUCLEOTIDE SEQUENCE</scope>
    <source>
        <strain evidence="1">CIP111885</strain>
    </source>
</reference>
<comment type="caution">
    <text evidence="1">The sequence shown here is derived from an EMBL/GenBank/DDBJ whole genome shotgun (WGS) entry which is preliminary data.</text>
</comment>
<evidence type="ECO:0000313" key="1">
    <source>
        <dbReference type="EMBL" id="CAG9606572.1"/>
    </source>
</evidence>
<gene>
    <name evidence="1" type="ORF">NEOCIP111885_00260</name>
</gene>
<evidence type="ECO:0000313" key="2">
    <source>
        <dbReference type="Proteomes" id="UP000789845"/>
    </source>
</evidence>
<dbReference type="RefSeq" id="WP_230494851.1">
    <property type="nucleotide sequence ID" value="NZ_CAKJTG010000001.1"/>
</dbReference>
<accession>A0A9C7L8X0</accession>
<name>A0A9C7L8X0_9BACI</name>
<dbReference type="AlphaFoldDB" id="A0A9C7L8X0"/>
<proteinExistence type="predicted"/>
<protein>
    <submittedName>
        <fullName evidence="1">Uncharacterized protein</fullName>
    </submittedName>
</protein>
<dbReference type="Proteomes" id="UP000789845">
    <property type="component" value="Unassembled WGS sequence"/>
</dbReference>
<sequence length="73" mass="8137">MAFISKIGYPELIKGIVEVDNQLGGMTTQLLMIGKVTQENYLWKSGAAQGGLDKILESWAFNKERLTYLLTNS</sequence>
<organism evidence="1 2">
    <name type="scientific">Pseudoneobacillus rhizosphaerae</name>
    <dbReference type="NCBI Taxonomy" id="2880968"/>
    <lineage>
        <taxon>Bacteria</taxon>
        <taxon>Bacillati</taxon>
        <taxon>Bacillota</taxon>
        <taxon>Bacilli</taxon>
        <taxon>Bacillales</taxon>
        <taxon>Bacillaceae</taxon>
        <taxon>Pseudoneobacillus</taxon>
    </lineage>
</organism>